<keyword evidence="4" id="KW-0720">Serine protease</keyword>
<keyword evidence="8" id="KW-1185">Reference proteome</keyword>
<gene>
    <name evidence="7" type="ORF">DNFV4_03782</name>
</gene>
<feature type="domain" description="Peptidase S8/S53" evidence="6">
    <location>
        <begin position="2"/>
        <end position="137"/>
    </location>
</feature>
<accession>A0AA86T7Y4</accession>
<dbReference type="Gene3D" id="2.60.120.380">
    <property type="match status" value="1"/>
</dbReference>
<dbReference type="EMBL" id="OX365700">
    <property type="protein sequence ID" value="CAI4033346.1"/>
    <property type="molecule type" value="Genomic_DNA"/>
</dbReference>
<dbReference type="KEGG" id="nti:DNFV4_03782"/>
<evidence type="ECO:0000256" key="3">
    <source>
        <dbReference type="ARBA" id="ARBA00022801"/>
    </source>
</evidence>
<reference evidence="7" key="1">
    <citation type="submission" date="2022-10" db="EMBL/GenBank/DDBJ databases">
        <authorList>
            <person name="Koch H."/>
        </authorList>
    </citation>
    <scope>NUCLEOTIDE SEQUENCE</scope>
    <source>
        <strain evidence="7">DNF</strain>
    </source>
</reference>
<dbReference type="Proteomes" id="UP001179121">
    <property type="component" value="Chromosome"/>
</dbReference>
<comment type="caution">
    <text evidence="5">Lacks conserved residue(s) required for the propagation of feature annotation.</text>
</comment>
<dbReference type="InterPro" id="IPR000209">
    <property type="entry name" value="Peptidase_S8/S53_dom"/>
</dbReference>
<name>A0AA86T7Y4_9BACT</name>
<evidence type="ECO:0000256" key="4">
    <source>
        <dbReference type="ARBA" id="ARBA00022825"/>
    </source>
</evidence>
<keyword evidence="3" id="KW-0378">Hydrolase</keyword>
<evidence type="ECO:0000256" key="5">
    <source>
        <dbReference type="PROSITE-ProRule" id="PRU01240"/>
    </source>
</evidence>
<comment type="similarity">
    <text evidence="1 5">Belongs to the peptidase S8 family.</text>
</comment>
<evidence type="ECO:0000313" key="8">
    <source>
        <dbReference type="Proteomes" id="UP001179121"/>
    </source>
</evidence>
<dbReference type="InterPro" id="IPR050131">
    <property type="entry name" value="Peptidase_S8_subtilisin-like"/>
</dbReference>
<dbReference type="Gene3D" id="3.40.50.200">
    <property type="entry name" value="Peptidase S8/S53 domain"/>
    <property type="match status" value="1"/>
</dbReference>
<dbReference type="PANTHER" id="PTHR43806:SF11">
    <property type="entry name" value="CEREVISIN-RELATED"/>
    <property type="match status" value="1"/>
</dbReference>
<protein>
    <recommendedName>
        <fullName evidence="6">Peptidase S8/S53 domain-containing protein</fullName>
    </recommendedName>
</protein>
<dbReference type="GO" id="GO:0004252">
    <property type="term" value="F:serine-type endopeptidase activity"/>
    <property type="evidence" value="ECO:0007669"/>
    <property type="project" value="InterPro"/>
</dbReference>
<dbReference type="RefSeq" id="WP_289270478.1">
    <property type="nucleotide sequence ID" value="NZ_OX365700.1"/>
</dbReference>
<dbReference type="InterPro" id="IPR036852">
    <property type="entry name" value="Peptidase_S8/S53_dom_sf"/>
</dbReference>
<sequence length="259" mass="26967">MAAGALVVIAAGNDAVDAASVTPASCDEGFTVAASDYRGHLVTRYSNFGPDVKILAPGGDLRRDDNGDSQPDGVLSMVKGGYAYFNGTSMAAPHVAGVAALIFAEDPSMIPGQVMARLMNDATPRTSTQCPKPCGAGLLTAFKGGPPPETPVSIKLPIIPPPPPATGGTLTQPNQKLSYSFDVVQAAKYTVETHGTTDVFMSLFGPNSAARLIEEDDDDGESSNAKITQQLAPGSYHVQVRHYSPAGTGEFTITVQQER</sequence>
<evidence type="ECO:0000256" key="2">
    <source>
        <dbReference type="ARBA" id="ARBA00022670"/>
    </source>
</evidence>
<evidence type="ECO:0000313" key="7">
    <source>
        <dbReference type="EMBL" id="CAI4033346.1"/>
    </source>
</evidence>
<dbReference type="Pfam" id="PF00082">
    <property type="entry name" value="Peptidase_S8"/>
    <property type="match status" value="1"/>
</dbReference>
<evidence type="ECO:0000256" key="1">
    <source>
        <dbReference type="ARBA" id="ARBA00011073"/>
    </source>
</evidence>
<keyword evidence="2" id="KW-0645">Protease</keyword>
<dbReference type="AlphaFoldDB" id="A0AA86T7Y4"/>
<organism evidence="7 8">
    <name type="scientific">Nitrospira tepida</name>
    <dbReference type="NCBI Taxonomy" id="2973512"/>
    <lineage>
        <taxon>Bacteria</taxon>
        <taxon>Pseudomonadati</taxon>
        <taxon>Nitrospirota</taxon>
        <taxon>Nitrospiria</taxon>
        <taxon>Nitrospirales</taxon>
        <taxon>Nitrospiraceae</taxon>
        <taxon>Nitrospira</taxon>
    </lineage>
</organism>
<evidence type="ECO:0000259" key="6">
    <source>
        <dbReference type="Pfam" id="PF00082"/>
    </source>
</evidence>
<proteinExistence type="inferred from homology"/>
<dbReference type="InterPro" id="IPR023828">
    <property type="entry name" value="Peptidase_S8_Ser-AS"/>
</dbReference>
<dbReference type="PANTHER" id="PTHR43806">
    <property type="entry name" value="PEPTIDASE S8"/>
    <property type="match status" value="1"/>
</dbReference>
<dbReference type="PROSITE" id="PS51892">
    <property type="entry name" value="SUBTILASE"/>
    <property type="match status" value="1"/>
</dbReference>
<dbReference type="SUPFAM" id="SSF52743">
    <property type="entry name" value="Subtilisin-like"/>
    <property type="match status" value="1"/>
</dbReference>
<dbReference type="GO" id="GO:0006508">
    <property type="term" value="P:proteolysis"/>
    <property type="evidence" value="ECO:0007669"/>
    <property type="project" value="UniProtKB-KW"/>
</dbReference>
<dbReference type="PROSITE" id="PS00138">
    <property type="entry name" value="SUBTILASE_SER"/>
    <property type="match status" value="1"/>
</dbReference>